<evidence type="ECO:0000256" key="1">
    <source>
        <dbReference type="SAM" id="MobiDB-lite"/>
    </source>
</evidence>
<feature type="region of interest" description="Disordered" evidence="1">
    <location>
        <begin position="1"/>
        <end position="46"/>
    </location>
</feature>
<sequence>MMGPWTRVEAGVTPECPAGMAPGGRVRGRTEPGSGAGPPSKGATHKGLLAWGACLPAPLSSHSEPGLLPRTGTRVMAWDLDTGPSTLPPLPAPWPEGELGLWTCLRKEREGRKEKKGLGGGRSPGPAPCGHSHCPRSLPAVGPAMDS</sequence>
<feature type="region of interest" description="Disordered" evidence="1">
    <location>
        <begin position="107"/>
        <end position="147"/>
    </location>
</feature>
<accession>Q4R4K1</accession>
<dbReference type="GO" id="GO:0016301">
    <property type="term" value="F:kinase activity"/>
    <property type="evidence" value="ECO:0007669"/>
    <property type="project" value="UniProtKB-KW"/>
</dbReference>
<feature type="compositionally biased region" description="Basic and acidic residues" evidence="1">
    <location>
        <begin position="107"/>
        <end position="117"/>
    </location>
</feature>
<evidence type="ECO:0000313" key="2">
    <source>
        <dbReference type="EMBL" id="BAE01974.1"/>
    </source>
</evidence>
<reference evidence="2" key="2">
    <citation type="submission" date="2005-06" db="EMBL/GenBank/DDBJ databases">
        <title>DNA sequences of macaque genes expressed in brain or testis and its evolutionary implications.</title>
        <authorList>
            <consortium name="International consortium for macaque cDNA sequencing and analysis"/>
        </authorList>
    </citation>
    <scope>NUCLEOTIDE SEQUENCE</scope>
</reference>
<dbReference type="EMBL" id="AB169893">
    <property type="protein sequence ID" value="BAE01974.1"/>
    <property type="molecule type" value="mRNA"/>
</dbReference>
<proteinExistence type="evidence at transcript level"/>
<keyword evidence="2" id="KW-0808">Transferase</keyword>
<organism evidence="2">
    <name type="scientific">Macaca fascicularis</name>
    <name type="common">Crab-eating macaque</name>
    <name type="synonym">Cynomolgus monkey</name>
    <dbReference type="NCBI Taxonomy" id="9541"/>
    <lineage>
        <taxon>Eukaryota</taxon>
        <taxon>Metazoa</taxon>
        <taxon>Chordata</taxon>
        <taxon>Craniata</taxon>
        <taxon>Vertebrata</taxon>
        <taxon>Euteleostomi</taxon>
        <taxon>Mammalia</taxon>
        <taxon>Eutheria</taxon>
        <taxon>Euarchontoglires</taxon>
        <taxon>Primates</taxon>
        <taxon>Haplorrhini</taxon>
        <taxon>Catarrhini</taxon>
        <taxon>Cercopithecidae</taxon>
        <taxon>Cercopithecinae</taxon>
        <taxon>Macaca</taxon>
    </lineage>
</organism>
<keyword evidence="2" id="KW-0418">Kinase</keyword>
<protein>
    <submittedName>
        <fullName evidence="2">Brain cDNA, clone: QnpA-19785, similar to human protein kinase C, alpha binding protein (PRKCABP)</fullName>
    </submittedName>
</protein>
<dbReference type="AlphaFoldDB" id="Q4R4K1"/>
<reference evidence="2" key="1">
    <citation type="journal article" date="2005" name="Mol. Biol. Evol.">
        <title>Substitution rate and structural divergence of 5'UTR evolution: comparative analysis between human and cynomolgus monkey cDNAs.</title>
        <authorList>
            <person name="Osada N."/>
            <person name="Hirata M."/>
            <person name="Tanuma R."/>
            <person name="Kusuda J."/>
            <person name="Hida M."/>
            <person name="Suzuki Y."/>
            <person name="Sugano S."/>
            <person name="Gojobori T."/>
            <person name="Shen C.K."/>
            <person name="Wu C.I."/>
            <person name="Hashimoto K."/>
        </authorList>
    </citation>
    <scope>NUCLEOTIDE SEQUENCE</scope>
</reference>
<name>Q4R4K1_MACFA</name>